<dbReference type="EMBL" id="JAPUFD010000001">
    <property type="protein sequence ID" value="MDI1484971.1"/>
    <property type="molecule type" value="Genomic_DNA"/>
</dbReference>
<accession>A0AA43QE95</accession>
<name>A0AA43QE95_9LECA</name>
<comment type="caution">
    <text evidence="1">The sequence shown here is derived from an EMBL/GenBank/DDBJ whole genome shotgun (WGS) entry which is preliminary data.</text>
</comment>
<protein>
    <submittedName>
        <fullName evidence="1">Uncharacterized protein</fullName>
    </submittedName>
</protein>
<sequence length="109" mass="11892">MNDGQAPRLSGDVSSASAIWAEVTILLDDKSIAYISENFNRMRPSVITTLEVSKWRRLLRYLETGLRKVEFDLVSVGAGDLGNMTIENLAGVDGAGLDWTASEYGVIVI</sequence>
<evidence type="ECO:0000313" key="1">
    <source>
        <dbReference type="EMBL" id="MDI1484971.1"/>
    </source>
</evidence>
<organism evidence="1 2">
    <name type="scientific">Ramalina farinacea</name>
    <dbReference type="NCBI Taxonomy" id="258253"/>
    <lineage>
        <taxon>Eukaryota</taxon>
        <taxon>Fungi</taxon>
        <taxon>Dikarya</taxon>
        <taxon>Ascomycota</taxon>
        <taxon>Pezizomycotina</taxon>
        <taxon>Lecanoromycetes</taxon>
        <taxon>OSLEUM clade</taxon>
        <taxon>Lecanoromycetidae</taxon>
        <taxon>Lecanorales</taxon>
        <taxon>Lecanorineae</taxon>
        <taxon>Ramalinaceae</taxon>
        <taxon>Ramalina</taxon>
    </lineage>
</organism>
<keyword evidence="2" id="KW-1185">Reference proteome</keyword>
<dbReference type="AlphaFoldDB" id="A0AA43QE95"/>
<gene>
    <name evidence="1" type="ORF">OHK93_000105</name>
</gene>
<evidence type="ECO:0000313" key="2">
    <source>
        <dbReference type="Proteomes" id="UP001161017"/>
    </source>
</evidence>
<reference evidence="1" key="1">
    <citation type="journal article" date="2023" name="Genome Biol. Evol.">
        <title>First Whole Genome Sequence and Flow Cytometry Genome Size Data for the Lichen-Forming Fungus Ramalina farinacea (Ascomycota).</title>
        <authorList>
            <person name="Llewellyn T."/>
            <person name="Mian S."/>
            <person name="Hill R."/>
            <person name="Leitch I.J."/>
            <person name="Gaya E."/>
        </authorList>
    </citation>
    <scope>NUCLEOTIDE SEQUENCE</scope>
    <source>
        <strain evidence="1">LIQ254RAFAR</strain>
    </source>
</reference>
<dbReference type="Proteomes" id="UP001161017">
    <property type="component" value="Unassembled WGS sequence"/>
</dbReference>
<proteinExistence type="predicted"/>